<comment type="caution">
    <text evidence="2">The sequence shown here is derived from an EMBL/GenBank/DDBJ whole genome shotgun (WGS) entry which is preliminary data.</text>
</comment>
<dbReference type="Proteomes" id="UP000561181">
    <property type="component" value="Unassembled WGS sequence"/>
</dbReference>
<gene>
    <name evidence="2" type="ORF">HKD42_06570</name>
</gene>
<name>A0A848QLK8_9SPHN</name>
<evidence type="ECO:0008006" key="4">
    <source>
        <dbReference type="Google" id="ProtNLM"/>
    </source>
</evidence>
<feature type="region of interest" description="Disordered" evidence="1">
    <location>
        <begin position="175"/>
        <end position="253"/>
    </location>
</feature>
<evidence type="ECO:0000256" key="1">
    <source>
        <dbReference type="SAM" id="MobiDB-lite"/>
    </source>
</evidence>
<feature type="compositionally biased region" description="Basic and acidic residues" evidence="1">
    <location>
        <begin position="188"/>
        <end position="201"/>
    </location>
</feature>
<evidence type="ECO:0000313" key="2">
    <source>
        <dbReference type="EMBL" id="NMW31719.1"/>
    </source>
</evidence>
<feature type="compositionally biased region" description="Acidic residues" evidence="1">
    <location>
        <begin position="226"/>
        <end position="245"/>
    </location>
</feature>
<proteinExistence type="predicted"/>
<dbReference type="AlphaFoldDB" id="A0A848QLK8"/>
<protein>
    <recommendedName>
        <fullName evidence="4">Homeodomain phBC6A51-type domain-containing protein</fullName>
    </recommendedName>
</protein>
<evidence type="ECO:0000313" key="3">
    <source>
        <dbReference type="Proteomes" id="UP000561181"/>
    </source>
</evidence>
<dbReference type="EMBL" id="JABCRE010000002">
    <property type="protein sequence ID" value="NMW31719.1"/>
    <property type="molecule type" value="Genomic_DNA"/>
</dbReference>
<sequence length="253" mass="27340">MTYLPDQSSFQQPFKLERQARFLETLALSGNVRACCRAVGIGPNTAYRWRRASADFARLWDAAMVSARAHAEQVLADRALNGIEEPVFYHGEEIARRRRYSDRLLLAHLARLDAKADDPALAGIATDFDTALEEFAATGACSAVNEAGNEAGNELGNEPVNEAADDLEEDAELACASDGASNGACEGADGRNRPPPEHPWDDETVPLVERALLYLEAQEAARSEEPPEAEEEAEEGPDEVGDDGAPDPSAFLV</sequence>
<reference evidence="2 3" key="1">
    <citation type="submission" date="2020-04" db="EMBL/GenBank/DDBJ databases">
        <authorList>
            <person name="Liu A."/>
        </authorList>
    </citation>
    <scope>NUCLEOTIDE SEQUENCE [LARGE SCALE GENOMIC DNA]</scope>
    <source>
        <strain evidence="2 3">RZ02</strain>
    </source>
</reference>
<dbReference type="RefSeq" id="WP_170011441.1">
    <property type="nucleotide sequence ID" value="NZ_JABCRE010000002.1"/>
</dbReference>
<accession>A0A848QLK8</accession>
<keyword evidence="3" id="KW-1185">Reference proteome</keyword>
<organism evidence="2 3">
    <name type="scientific">Pontixanthobacter rizhaonensis</name>
    <dbReference type="NCBI Taxonomy" id="2730337"/>
    <lineage>
        <taxon>Bacteria</taxon>
        <taxon>Pseudomonadati</taxon>
        <taxon>Pseudomonadota</taxon>
        <taxon>Alphaproteobacteria</taxon>
        <taxon>Sphingomonadales</taxon>
        <taxon>Erythrobacteraceae</taxon>
        <taxon>Pontixanthobacter</taxon>
    </lineage>
</organism>